<organism evidence="7 8">
    <name type="scientific">Paludibaculum fermentans</name>
    <dbReference type="NCBI Taxonomy" id="1473598"/>
    <lineage>
        <taxon>Bacteria</taxon>
        <taxon>Pseudomonadati</taxon>
        <taxon>Acidobacteriota</taxon>
        <taxon>Terriglobia</taxon>
        <taxon>Bryobacterales</taxon>
        <taxon>Bryobacteraceae</taxon>
        <taxon>Paludibaculum</taxon>
    </lineage>
</organism>
<dbReference type="PANTHER" id="PTHR43133">
    <property type="entry name" value="RNA POLYMERASE ECF-TYPE SIGMA FACTO"/>
    <property type="match status" value="1"/>
</dbReference>
<dbReference type="KEGG" id="pfer:IRI77_20305"/>
<dbReference type="GO" id="GO:0006352">
    <property type="term" value="P:DNA-templated transcription initiation"/>
    <property type="evidence" value="ECO:0007669"/>
    <property type="project" value="InterPro"/>
</dbReference>
<dbReference type="InterPro" id="IPR039425">
    <property type="entry name" value="RNA_pol_sigma-70-like"/>
</dbReference>
<evidence type="ECO:0000256" key="3">
    <source>
        <dbReference type="ARBA" id="ARBA00023082"/>
    </source>
</evidence>
<evidence type="ECO:0000256" key="1">
    <source>
        <dbReference type="ARBA" id="ARBA00010641"/>
    </source>
</evidence>
<evidence type="ECO:0000313" key="7">
    <source>
        <dbReference type="EMBL" id="QOY85181.1"/>
    </source>
</evidence>
<name>A0A7S7NK93_PALFE</name>
<keyword evidence="5" id="KW-0804">Transcription</keyword>
<reference evidence="7 8" key="1">
    <citation type="submission" date="2020-10" db="EMBL/GenBank/DDBJ databases">
        <title>Complete genome sequence of Paludibaculum fermentans P105T, a facultatively anaerobic acidobacterium capable of dissimilatory Fe(III) reduction.</title>
        <authorList>
            <person name="Dedysh S.N."/>
            <person name="Beletsky A.V."/>
            <person name="Kulichevskaya I.S."/>
            <person name="Mardanov A.V."/>
            <person name="Ravin N.V."/>
        </authorList>
    </citation>
    <scope>NUCLEOTIDE SEQUENCE [LARGE SCALE GENOMIC DNA]</scope>
    <source>
        <strain evidence="7 8">P105</strain>
    </source>
</reference>
<dbReference type="Pfam" id="PF04542">
    <property type="entry name" value="Sigma70_r2"/>
    <property type="match status" value="1"/>
</dbReference>
<dbReference type="NCBIfam" id="TIGR02937">
    <property type="entry name" value="sigma70-ECF"/>
    <property type="match status" value="1"/>
</dbReference>
<evidence type="ECO:0000256" key="5">
    <source>
        <dbReference type="ARBA" id="ARBA00023163"/>
    </source>
</evidence>
<evidence type="ECO:0000256" key="2">
    <source>
        <dbReference type="ARBA" id="ARBA00023015"/>
    </source>
</evidence>
<dbReference type="AlphaFoldDB" id="A0A7S7NK93"/>
<keyword evidence="2" id="KW-0805">Transcription regulation</keyword>
<dbReference type="InterPro" id="IPR013325">
    <property type="entry name" value="RNA_pol_sigma_r2"/>
</dbReference>
<dbReference type="SUPFAM" id="SSF88946">
    <property type="entry name" value="Sigma2 domain of RNA polymerase sigma factors"/>
    <property type="match status" value="1"/>
</dbReference>
<gene>
    <name evidence="7" type="ORF">IRI77_20305</name>
</gene>
<sequence>MNEFSDEELVARALESGRPDPSNPWLHELFSRHQRRVVLWCLRYSANREEALDLSQEVMANTFRRLETFQGNSKFTTWLFTVCRNHCLNAIKSKASRPESGGEELLLSLAAPSGASIEDRLTQESQLELARTWIRDSLDKTEQRVFVMHFLEEIPLDAITRAMGLTNPSGAKAYIVSARRKLSEAARRWRSQHER</sequence>
<feature type="domain" description="RNA polymerase sigma-70 region 2" evidence="6">
    <location>
        <begin position="29"/>
        <end position="95"/>
    </location>
</feature>
<dbReference type="InterPro" id="IPR014284">
    <property type="entry name" value="RNA_pol_sigma-70_dom"/>
</dbReference>
<keyword evidence="4" id="KW-0238">DNA-binding</keyword>
<evidence type="ECO:0000259" key="6">
    <source>
        <dbReference type="Pfam" id="PF04542"/>
    </source>
</evidence>
<evidence type="ECO:0000313" key="8">
    <source>
        <dbReference type="Proteomes" id="UP000593892"/>
    </source>
</evidence>
<dbReference type="PANTHER" id="PTHR43133:SF8">
    <property type="entry name" value="RNA POLYMERASE SIGMA FACTOR HI_1459-RELATED"/>
    <property type="match status" value="1"/>
</dbReference>
<keyword evidence="3" id="KW-0731">Sigma factor</keyword>
<dbReference type="EMBL" id="CP063849">
    <property type="protein sequence ID" value="QOY85181.1"/>
    <property type="molecule type" value="Genomic_DNA"/>
</dbReference>
<dbReference type="RefSeq" id="WP_194446851.1">
    <property type="nucleotide sequence ID" value="NZ_CP063849.1"/>
</dbReference>
<proteinExistence type="inferred from homology"/>
<dbReference type="GO" id="GO:0003677">
    <property type="term" value="F:DNA binding"/>
    <property type="evidence" value="ECO:0007669"/>
    <property type="project" value="UniProtKB-KW"/>
</dbReference>
<dbReference type="Proteomes" id="UP000593892">
    <property type="component" value="Chromosome"/>
</dbReference>
<dbReference type="InterPro" id="IPR013324">
    <property type="entry name" value="RNA_pol_sigma_r3/r4-like"/>
</dbReference>
<comment type="similarity">
    <text evidence="1">Belongs to the sigma-70 factor family. ECF subfamily.</text>
</comment>
<dbReference type="SUPFAM" id="SSF88659">
    <property type="entry name" value="Sigma3 and sigma4 domains of RNA polymerase sigma factors"/>
    <property type="match status" value="1"/>
</dbReference>
<dbReference type="Gene3D" id="1.10.1740.10">
    <property type="match status" value="1"/>
</dbReference>
<dbReference type="GO" id="GO:0016987">
    <property type="term" value="F:sigma factor activity"/>
    <property type="evidence" value="ECO:0007669"/>
    <property type="project" value="UniProtKB-KW"/>
</dbReference>
<dbReference type="InterPro" id="IPR007627">
    <property type="entry name" value="RNA_pol_sigma70_r2"/>
</dbReference>
<keyword evidence="8" id="KW-1185">Reference proteome</keyword>
<protein>
    <submittedName>
        <fullName evidence="7">Sigma-70 family RNA polymerase sigma factor</fullName>
    </submittedName>
</protein>
<evidence type="ECO:0000256" key="4">
    <source>
        <dbReference type="ARBA" id="ARBA00023125"/>
    </source>
</evidence>
<accession>A0A7S7NK93</accession>